<evidence type="ECO:0000256" key="4">
    <source>
        <dbReference type="RuleBase" id="RU004262"/>
    </source>
</evidence>
<feature type="domain" description="Lipase" evidence="5">
    <location>
        <begin position="138"/>
        <end position="272"/>
    </location>
</feature>
<evidence type="ECO:0000259" key="5">
    <source>
        <dbReference type="Pfam" id="PF00151"/>
    </source>
</evidence>
<dbReference type="AlphaFoldDB" id="A0AAQ4EKY6"/>
<dbReference type="InterPro" id="IPR029058">
    <property type="entry name" value="AB_hydrolase_fold"/>
</dbReference>
<dbReference type="InterPro" id="IPR013818">
    <property type="entry name" value="Lipase"/>
</dbReference>
<dbReference type="PANTHER" id="PTHR11610:SF173">
    <property type="entry name" value="LIPASE DOMAIN-CONTAINING PROTEIN-RELATED"/>
    <property type="match status" value="1"/>
</dbReference>
<comment type="subcellular location">
    <subcellularLocation>
        <location evidence="1">Secreted</location>
    </subcellularLocation>
</comment>
<evidence type="ECO:0000313" key="7">
    <source>
        <dbReference type="Proteomes" id="UP001321473"/>
    </source>
</evidence>
<dbReference type="EMBL" id="JARKHS020014130">
    <property type="protein sequence ID" value="KAK8775455.1"/>
    <property type="molecule type" value="Genomic_DNA"/>
</dbReference>
<name>A0AAQ4EKY6_AMBAM</name>
<comment type="caution">
    <text evidence="6">The sequence shown here is derived from an EMBL/GenBank/DDBJ whole genome shotgun (WGS) entry which is preliminary data.</text>
</comment>
<keyword evidence="3" id="KW-0964">Secreted</keyword>
<dbReference type="GO" id="GO:0016042">
    <property type="term" value="P:lipid catabolic process"/>
    <property type="evidence" value="ECO:0007669"/>
    <property type="project" value="TreeGrafter"/>
</dbReference>
<accession>A0AAQ4EKY6</accession>
<proteinExistence type="inferred from homology"/>
<evidence type="ECO:0000313" key="6">
    <source>
        <dbReference type="EMBL" id="KAK8775455.1"/>
    </source>
</evidence>
<evidence type="ECO:0000256" key="2">
    <source>
        <dbReference type="ARBA" id="ARBA00010701"/>
    </source>
</evidence>
<dbReference type="Proteomes" id="UP001321473">
    <property type="component" value="Unassembled WGS sequence"/>
</dbReference>
<dbReference type="Gene3D" id="3.40.50.1820">
    <property type="entry name" value="alpha/beta hydrolase"/>
    <property type="match status" value="1"/>
</dbReference>
<dbReference type="GO" id="GO:0016298">
    <property type="term" value="F:lipase activity"/>
    <property type="evidence" value="ECO:0007669"/>
    <property type="project" value="InterPro"/>
</dbReference>
<dbReference type="PANTHER" id="PTHR11610">
    <property type="entry name" value="LIPASE"/>
    <property type="match status" value="1"/>
</dbReference>
<organism evidence="6 7">
    <name type="scientific">Amblyomma americanum</name>
    <name type="common">Lone star tick</name>
    <dbReference type="NCBI Taxonomy" id="6943"/>
    <lineage>
        <taxon>Eukaryota</taxon>
        <taxon>Metazoa</taxon>
        <taxon>Ecdysozoa</taxon>
        <taxon>Arthropoda</taxon>
        <taxon>Chelicerata</taxon>
        <taxon>Arachnida</taxon>
        <taxon>Acari</taxon>
        <taxon>Parasitiformes</taxon>
        <taxon>Ixodida</taxon>
        <taxon>Ixodoidea</taxon>
        <taxon>Ixodidae</taxon>
        <taxon>Amblyomminae</taxon>
        <taxon>Amblyomma</taxon>
    </lineage>
</organism>
<comment type="similarity">
    <text evidence="2 4">Belongs to the AB hydrolase superfamily. Lipase family.</text>
</comment>
<evidence type="ECO:0000256" key="1">
    <source>
        <dbReference type="ARBA" id="ARBA00004613"/>
    </source>
</evidence>
<dbReference type="Pfam" id="PF00151">
    <property type="entry name" value="Lipase"/>
    <property type="match status" value="1"/>
</dbReference>
<protein>
    <recommendedName>
        <fullName evidence="5">Lipase domain-containing protein</fullName>
    </recommendedName>
</protein>
<sequence length="356" mass="38965">MLNESEKVVRDPYGDFDTTGAWSYFVPREARDVNVTFRWWFPTNSEHWPSTPLIVPADYAGDVPGERLGDANLTVVCHGLPPRLRSRADALVYSLLKRRPEGALLEVEWNIVSGCEYASAVRSDVYYCPPLKGPTEITLYQQAAGDSRLVARALSRALTGLVFDHGYDLAWVHLLGFGVGAHVVGFVASDLHVISEFGRLTLLDPAAPLFVEKLGLAHLNASGRARVSEAVHTSAAEACGLGIANRLADLDVFVDGGERQPQCHPNYLCSHIWALYYYTRTVERCTGGGVSETGLLPGYWTPEKRGVYNVSMRKLTCPTVSAPSLGSEQSSRAAPMCVQCLYAWSLVALAFFAAPR</sequence>
<dbReference type="PRINTS" id="PR00821">
    <property type="entry name" value="TAGLIPASE"/>
</dbReference>
<dbReference type="SUPFAM" id="SSF53474">
    <property type="entry name" value="alpha/beta-Hydrolases"/>
    <property type="match status" value="1"/>
</dbReference>
<reference evidence="6 7" key="1">
    <citation type="journal article" date="2023" name="Arcadia Sci">
        <title>De novo assembly of a long-read Amblyomma americanum tick genome.</title>
        <authorList>
            <person name="Chou S."/>
            <person name="Poskanzer K.E."/>
            <person name="Rollins M."/>
            <person name="Thuy-Boun P.S."/>
        </authorList>
    </citation>
    <scope>NUCLEOTIDE SEQUENCE [LARGE SCALE GENOMIC DNA]</scope>
    <source>
        <strain evidence="6">F_SG_1</strain>
        <tissue evidence="6">Salivary glands</tissue>
    </source>
</reference>
<dbReference type="GO" id="GO:0005615">
    <property type="term" value="C:extracellular space"/>
    <property type="evidence" value="ECO:0007669"/>
    <property type="project" value="TreeGrafter"/>
</dbReference>
<keyword evidence="7" id="KW-1185">Reference proteome</keyword>
<evidence type="ECO:0000256" key="3">
    <source>
        <dbReference type="ARBA" id="ARBA00022525"/>
    </source>
</evidence>
<dbReference type="InterPro" id="IPR000734">
    <property type="entry name" value="TAG_lipase"/>
</dbReference>
<gene>
    <name evidence="6" type="ORF">V5799_031198</name>
</gene>